<dbReference type="InterPro" id="IPR036939">
    <property type="entry name" value="Cu2_ascorb_mOase_N_sf"/>
</dbReference>
<accession>A0AA88Y764</accession>
<evidence type="ECO:0000313" key="6">
    <source>
        <dbReference type="EMBL" id="KAK3099911.1"/>
    </source>
</evidence>
<dbReference type="InterPro" id="IPR008977">
    <property type="entry name" value="PHM/PNGase_F_dom_sf"/>
</dbReference>
<dbReference type="SUPFAM" id="SSF49742">
    <property type="entry name" value="PHM/PNGase F"/>
    <property type="match status" value="2"/>
</dbReference>
<proteinExistence type="predicted"/>
<feature type="domain" description="Temptin Cys/Cys disulfide" evidence="5">
    <location>
        <begin position="91"/>
        <end position="140"/>
    </location>
</feature>
<dbReference type="InterPro" id="IPR000945">
    <property type="entry name" value="DBH-like"/>
</dbReference>
<name>A0AA88Y764_PINIB</name>
<dbReference type="InterPro" id="IPR057626">
    <property type="entry name" value="S-S_Temptin"/>
</dbReference>
<gene>
    <name evidence="6" type="ORF">FSP39_011698</name>
</gene>
<evidence type="ECO:0000259" key="5">
    <source>
        <dbReference type="Pfam" id="PF24784"/>
    </source>
</evidence>
<dbReference type="Gene3D" id="2.60.120.310">
    <property type="entry name" value="Copper type II, ascorbate-dependent monooxygenase, N-terminal domain"/>
    <property type="match status" value="1"/>
</dbReference>
<dbReference type="InterPro" id="IPR024548">
    <property type="entry name" value="Cu2_monoox_C"/>
</dbReference>
<feature type="domain" description="Copper type II ascorbate-dependent monooxygenase N-terminal" evidence="3">
    <location>
        <begin position="175"/>
        <end position="295"/>
    </location>
</feature>
<evidence type="ECO:0000256" key="1">
    <source>
        <dbReference type="ARBA" id="ARBA00023157"/>
    </source>
</evidence>
<dbReference type="PANTHER" id="PTHR10157:SF23">
    <property type="entry name" value="MOXD1 HOMOLOG 1"/>
    <property type="match status" value="1"/>
</dbReference>
<dbReference type="InterPro" id="IPR014784">
    <property type="entry name" value="Cu2_ascorb_mOase-like_C"/>
</dbReference>
<dbReference type="Gene3D" id="2.60.120.230">
    <property type="match status" value="1"/>
</dbReference>
<keyword evidence="7" id="KW-1185">Reference proteome</keyword>
<dbReference type="AlphaFoldDB" id="A0AA88Y764"/>
<organism evidence="6 7">
    <name type="scientific">Pinctada imbricata</name>
    <name type="common">Atlantic pearl-oyster</name>
    <name type="synonym">Pinctada martensii</name>
    <dbReference type="NCBI Taxonomy" id="66713"/>
    <lineage>
        <taxon>Eukaryota</taxon>
        <taxon>Metazoa</taxon>
        <taxon>Spiralia</taxon>
        <taxon>Lophotrochozoa</taxon>
        <taxon>Mollusca</taxon>
        <taxon>Bivalvia</taxon>
        <taxon>Autobranchia</taxon>
        <taxon>Pteriomorphia</taxon>
        <taxon>Pterioida</taxon>
        <taxon>Pterioidea</taxon>
        <taxon>Pteriidae</taxon>
        <taxon>Pinctada</taxon>
    </lineage>
</organism>
<dbReference type="GO" id="GO:0004500">
    <property type="term" value="F:dopamine beta-monooxygenase activity"/>
    <property type="evidence" value="ECO:0007669"/>
    <property type="project" value="InterPro"/>
</dbReference>
<dbReference type="Pfam" id="PF24784">
    <property type="entry name" value="Temptin_C"/>
    <property type="match status" value="1"/>
</dbReference>
<keyword evidence="2" id="KW-0325">Glycoprotein</keyword>
<comment type="caution">
    <text evidence="6">The sequence shown here is derived from an EMBL/GenBank/DDBJ whole genome shotgun (WGS) entry which is preliminary data.</text>
</comment>
<sequence length="590" mass="67069">MGNRCRLRTAICHGDNSRCGYPGLRAHIPPTFPIGQRSRRTYICGIKEPPHCQMTTHKRDRKTHGPKQHRRICKWISKDGVRNTSRALPPRAHRWTKDLCHMDSDGDGRTNGQELGDPDCLWSPGNDSVLSDYNITHPGICEPLNDINCRKENAWLQCNDDFKCDGLKDPDVRHFDLRLPNSTIPANETTLLCIILDVPTNGDYHIIGSTPIVDNSDLVHHIMVYGCSEKVRENVVGKAYECLLSPGGACGKELIAGWAVGLKGECLDPKVGFRMGSNGYKKMALQVHWNNPTRENGRFDSSGLKIYYTANRRQYDAGFLNIGQQSIVIPPSQKQVIINATCSSECTNVMFKERIFIFWAVSHMHLLGRKENVTLYRGGKYLRHIIDESNFDFKRASHVNFPQPVEVLPGDELRTTCVYDSSGRDSTTYYGLGTNSEMCFAFMKYFPKENIPVPMCLAFKDLQMCKAMPEYMSSFPEGIRGCNFHNFNLSDPTTIKLVLEIRMKCVPDQCRPGCKVLINKVKKHPCFHGEMYEYIKFFLVNVPLEESYMKHLGMDLRDRLTSCDTQIAEENGFHKGKPEMISMTQEVTEE</sequence>
<reference evidence="6" key="1">
    <citation type="submission" date="2019-08" db="EMBL/GenBank/DDBJ databases">
        <title>The improved chromosome-level genome for the pearl oyster Pinctada fucata martensii using PacBio sequencing and Hi-C.</title>
        <authorList>
            <person name="Zheng Z."/>
        </authorList>
    </citation>
    <scope>NUCLEOTIDE SEQUENCE</scope>
    <source>
        <strain evidence="6">ZZ-2019</strain>
        <tissue evidence="6">Adductor muscle</tissue>
    </source>
</reference>
<dbReference type="Pfam" id="PF03712">
    <property type="entry name" value="Cu2_monoox_C"/>
    <property type="match status" value="1"/>
</dbReference>
<keyword evidence="1" id="KW-1015">Disulfide bond</keyword>
<dbReference type="Proteomes" id="UP001186944">
    <property type="component" value="Unassembled WGS sequence"/>
</dbReference>
<evidence type="ECO:0000256" key="2">
    <source>
        <dbReference type="ARBA" id="ARBA00023180"/>
    </source>
</evidence>
<dbReference type="EMBL" id="VSWD01000006">
    <property type="protein sequence ID" value="KAK3099911.1"/>
    <property type="molecule type" value="Genomic_DNA"/>
</dbReference>
<dbReference type="InterPro" id="IPR000323">
    <property type="entry name" value="Cu2_ascorb_mOase_N"/>
</dbReference>
<evidence type="ECO:0000259" key="4">
    <source>
        <dbReference type="Pfam" id="PF03712"/>
    </source>
</evidence>
<dbReference type="GO" id="GO:0005507">
    <property type="term" value="F:copper ion binding"/>
    <property type="evidence" value="ECO:0007669"/>
    <property type="project" value="InterPro"/>
</dbReference>
<feature type="domain" description="Copper type II ascorbate-dependent monooxygenase C-terminal" evidence="4">
    <location>
        <begin position="315"/>
        <end position="461"/>
    </location>
</feature>
<evidence type="ECO:0000313" key="7">
    <source>
        <dbReference type="Proteomes" id="UP001186944"/>
    </source>
</evidence>
<protein>
    <submittedName>
        <fullName evidence="6">Uncharacterized protein</fullName>
    </submittedName>
</protein>
<dbReference type="Pfam" id="PF01082">
    <property type="entry name" value="Cu2_monooxygen"/>
    <property type="match status" value="1"/>
</dbReference>
<evidence type="ECO:0000259" key="3">
    <source>
        <dbReference type="Pfam" id="PF01082"/>
    </source>
</evidence>
<dbReference type="PANTHER" id="PTHR10157">
    <property type="entry name" value="DOPAMINE BETA HYDROXYLASE RELATED"/>
    <property type="match status" value="1"/>
</dbReference>